<protein>
    <submittedName>
        <fullName evidence="2">Uncharacterized protein</fullName>
    </submittedName>
</protein>
<dbReference type="STRING" id="177199.A0A420Y9R7"/>
<sequence>MNRSVVRSAFGRCRFEVNASYPTITPRSFFSTTPQSQADETDSPSRRPASGRQRSAAAASELGSLNGDKPSGPAFRRLTGFDARSLKASPPGPSGVTAKPRIINVRSLRPRGGAAGSDGNFVRKDVGPQGGQRTPGRFSGRGGAGARGRGGRAGGRAGGRGGRKPMRKDRKKEDNEDDKTYKLTWTPEQKEFIQREEQGSLEPYEPKLTMDTLAGYLPAIATDSSLTQVGSAMRSMRILAGGRPFYPEGYYSDLTDTVQKYSKEKKPVFFDTVEERAWVHSHYKRENIRGADRRTKEAIVQSAIQGKYTAPQFTAVKDTMATLTRYHVKDYSYKPSDGEKFNAKVLSLLPGAGKTTGAKQAKAKAA</sequence>
<proteinExistence type="predicted"/>
<dbReference type="AlphaFoldDB" id="A0A420Y9R7"/>
<feature type="compositionally biased region" description="Gly residues" evidence="1">
    <location>
        <begin position="139"/>
        <end position="160"/>
    </location>
</feature>
<feature type="region of interest" description="Disordered" evidence="1">
    <location>
        <begin position="24"/>
        <end position="180"/>
    </location>
</feature>
<dbReference type="EMBL" id="QVQW01000029">
    <property type="protein sequence ID" value="RKU44629.1"/>
    <property type="molecule type" value="Genomic_DNA"/>
</dbReference>
<reference evidence="2 3" key="1">
    <citation type="submission" date="2018-08" db="EMBL/GenBank/DDBJ databases">
        <title>Draft genome of the lignicolous fungus Coniochaeta pulveracea.</title>
        <authorList>
            <person name="Borstlap C.J."/>
            <person name="De Witt R.N."/>
            <person name="Botha A."/>
            <person name="Volschenk H."/>
        </authorList>
    </citation>
    <scope>NUCLEOTIDE SEQUENCE [LARGE SCALE GENOMIC DNA]</scope>
    <source>
        <strain evidence="2 3">CAB683</strain>
    </source>
</reference>
<accession>A0A420Y9R7</accession>
<organism evidence="2 3">
    <name type="scientific">Coniochaeta pulveracea</name>
    <dbReference type="NCBI Taxonomy" id="177199"/>
    <lineage>
        <taxon>Eukaryota</taxon>
        <taxon>Fungi</taxon>
        <taxon>Dikarya</taxon>
        <taxon>Ascomycota</taxon>
        <taxon>Pezizomycotina</taxon>
        <taxon>Sordariomycetes</taxon>
        <taxon>Sordariomycetidae</taxon>
        <taxon>Coniochaetales</taxon>
        <taxon>Coniochaetaceae</taxon>
        <taxon>Coniochaeta</taxon>
    </lineage>
</organism>
<dbReference type="Proteomes" id="UP000275385">
    <property type="component" value="Unassembled WGS sequence"/>
</dbReference>
<evidence type="ECO:0000256" key="1">
    <source>
        <dbReference type="SAM" id="MobiDB-lite"/>
    </source>
</evidence>
<comment type="caution">
    <text evidence="2">The sequence shown here is derived from an EMBL/GenBank/DDBJ whole genome shotgun (WGS) entry which is preliminary data.</text>
</comment>
<evidence type="ECO:0000313" key="2">
    <source>
        <dbReference type="EMBL" id="RKU44629.1"/>
    </source>
</evidence>
<keyword evidence="3" id="KW-1185">Reference proteome</keyword>
<feature type="compositionally biased region" description="Basic and acidic residues" evidence="1">
    <location>
        <begin position="171"/>
        <end position="180"/>
    </location>
</feature>
<feature type="compositionally biased region" description="Basic residues" evidence="1">
    <location>
        <begin position="161"/>
        <end position="170"/>
    </location>
</feature>
<gene>
    <name evidence="2" type="ORF">DL546_007270</name>
</gene>
<evidence type="ECO:0000313" key="3">
    <source>
        <dbReference type="Proteomes" id="UP000275385"/>
    </source>
</evidence>
<name>A0A420Y9R7_9PEZI</name>
<dbReference type="OrthoDB" id="5365739at2759"/>
<feature type="compositionally biased region" description="Polar residues" evidence="1">
    <location>
        <begin position="24"/>
        <end position="38"/>
    </location>
</feature>
<feature type="compositionally biased region" description="Low complexity" evidence="1">
    <location>
        <begin position="46"/>
        <end position="60"/>
    </location>
</feature>